<dbReference type="PANTHER" id="PTHR11011">
    <property type="entry name" value="MALE STERILITY PROTEIN 2-RELATED"/>
    <property type="match status" value="1"/>
</dbReference>
<dbReference type="Proteomes" id="UP001415857">
    <property type="component" value="Unassembled WGS sequence"/>
</dbReference>
<dbReference type="SUPFAM" id="SSF51735">
    <property type="entry name" value="NAD(P)-binding Rossmann-fold domains"/>
    <property type="match status" value="1"/>
</dbReference>
<dbReference type="EMBL" id="JBBPBK010000006">
    <property type="protein sequence ID" value="KAK9283491.1"/>
    <property type="molecule type" value="Genomic_DNA"/>
</dbReference>
<dbReference type="GO" id="GO:0010345">
    <property type="term" value="P:suberin biosynthetic process"/>
    <property type="evidence" value="ECO:0007669"/>
    <property type="project" value="TreeGrafter"/>
</dbReference>
<comment type="caution">
    <text evidence="7">The sequence shown here is derived from an EMBL/GenBank/DDBJ whole genome shotgun (WGS) entry which is preliminary data.</text>
</comment>
<dbReference type="PANTHER" id="PTHR11011:SF45">
    <property type="entry name" value="FATTY ACYL-COA REDUCTASE CG8306-RELATED"/>
    <property type="match status" value="1"/>
</dbReference>
<dbReference type="AlphaFoldDB" id="A0AAP0RRY4"/>
<evidence type="ECO:0000256" key="1">
    <source>
        <dbReference type="ARBA" id="ARBA00005928"/>
    </source>
</evidence>
<dbReference type="InterPro" id="IPR033640">
    <property type="entry name" value="FAR_C"/>
</dbReference>
<dbReference type="Pfam" id="PF07993">
    <property type="entry name" value="NAD_binding_4"/>
    <property type="match status" value="1"/>
</dbReference>
<feature type="domain" description="Fatty acyl-CoA reductase C-terminal" evidence="5">
    <location>
        <begin position="408"/>
        <end position="459"/>
    </location>
</feature>
<dbReference type="InterPro" id="IPR013120">
    <property type="entry name" value="FAR_NAD-bd"/>
</dbReference>
<evidence type="ECO:0000313" key="8">
    <source>
        <dbReference type="Proteomes" id="UP001415857"/>
    </source>
</evidence>
<evidence type="ECO:0000313" key="7">
    <source>
        <dbReference type="EMBL" id="KAK9283491.1"/>
    </source>
</evidence>
<dbReference type="InterPro" id="IPR026055">
    <property type="entry name" value="FAR"/>
</dbReference>
<dbReference type="GO" id="GO:0035336">
    <property type="term" value="P:long-chain fatty-acyl-CoA metabolic process"/>
    <property type="evidence" value="ECO:0007669"/>
    <property type="project" value="TreeGrafter"/>
</dbReference>
<sequence>MVVDGGMGRTTTTATAAPTPLKDSFDHIGIGNFLQGKTYLITGATGFLAKVFIEKMLRTVPDVRKIFLLIKAKDKDAAMDRLRSEIIDSGVFECLEQMHGKSYRAFMLSKLVPVVGNVCESNLGMDAESASEIAKDVDVIVNSAANTTFDERYDIALNTNTKGPSRLLSFAKKCDKLSLFLHVSTAYVNGERQGVILEKPFCMGESIARERVISESPPKISLPAALDIDAEIKVASDLLMESFHENAATQKMKELGLERARIHGWQNTYVFTKAMGEMVINSTRGDIPVVIIRPSIIGSACREPFPGWIQGNRMLDPIILSYAKGQLPGFLVDPKTVMDLIPVDMVVNASMAAMAKHGNAGRQPGLTVYHVASSVVNPLVFDDLINFSRDYFTTSPFMDSKGKRISISGMKFDNGNTQKLLEGMSGEEKSNFGFDVRSIDWKDYISNVHNPGLRRHVLKGRVISG</sequence>
<dbReference type="InterPro" id="IPR036291">
    <property type="entry name" value="NAD(P)-bd_dom_sf"/>
</dbReference>
<dbReference type="Pfam" id="PF03015">
    <property type="entry name" value="Sterile"/>
    <property type="match status" value="1"/>
</dbReference>
<organism evidence="7 8">
    <name type="scientific">Liquidambar formosana</name>
    <name type="common">Formosan gum</name>
    <dbReference type="NCBI Taxonomy" id="63359"/>
    <lineage>
        <taxon>Eukaryota</taxon>
        <taxon>Viridiplantae</taxon>
        <taxon>Streptophyta</taxon>
        <taxon>Embryophyta</taxon>
        <taxon>Tracheophyta</taxon>
        <taxon>Spermatophyta</taxon>
        <taxon>Magnoliopsida</taxon>
        <taxon>eudicotyledons</taxon>
        <taxon>Gunneridae</taxon>
        <taxon>Pentapetalae</taxon>
        <taxon>Saxifragales</taxon>
        <taxon>Altingiaceae</taxon>
        <taxon>Liquidambar</taxon>
    </lineage>
</organism>
<dbReference type="Gene3D" id="3.40.50.720">
    <property type="entry name" value="NAD(P)-binding Rossmann-like Domain"/>
    <property type="match status" value="1"/>
</dbReference>
<protein>
    <recommendedName>
        <fullName evidence="4">Fatty acyl-CoA reductase</fullName>
        <ecNumber evidence="4">1.2.1.84</ecNumber>
    </recommendedName>
</protein>
<dbReference type="EC" id="1.2.1.84" evidence="4"/>
<feature type="domain" description="Thioester reductase (TE)" evidence="6">
    <location>
        <begin position="41"/>
        <end position="349"/>
    </location>
</feature>
<dbReference type="GO" id="GO:0102965">
    <property type="term" value="F:alcohol-forming long-chain fatty acyl-CoA reductase activity"/>
    <property type="evidence" value="ECO:0007669"/>
    <property type="project" value="UniProtKB-EC"/>
</dbReference>
<evidence type="ECO:0000259" key="6">
    <source>
        <dbReference type="Pfam" id="PF07993"/>
    </source>
</evidence>
<proteinExistence type="inferred from homology"/>
<keyword evidence="8" id="KW-1185">Reference proteome</keyword>
<dbReference type="GO" id="GO:0080019">
    <property type="term" value="F:alcohol-forming very long-chain fatty acyl-CoA reductase activity"/>
    <property type="evidence" value="ECO:0007669"/>
    <property type="project" value="InterPro"/>
</dbReference>
<dbReference type="CDD" id="cd09071">
    <property type="entry name" value="FAR_C"/>
    <property type="match status" value="1"/>
</dbReference>
<comment type="function">
    <text evidence="4">Catalyzes the reduction of fatty acyl-CoA to fatty alcohols.</text>
</comment>
<keyword evidence="3 4" id="KW-0443">Lipid metabolism</keyword>
<evidence type="ECO:0000256" key="4">
    <source>
        <dbReference type="RuleBase" id="RU363097"/>
    </source>
</evidence>
<keyword evidence="4" id="KW-0560">Oxidoreductase</keyword>
<evidence type="ECO:0000256" key="3">
    <source>
        <dbReference type="ARBA" id="ARBA00023098"/>
    </source>
</evidence>
<comment type="similarity">
    <text evidence="1 4">Belongs to the fatty acyl-CoA reductase family.</text>
</comment>
<dbReference type="CDD" id="cd05236">
    <property type="entry name" value="FAR-N_SDR_e"/>
    <property type="match status" value="1"/>
</dbReference>
<evidence type="ECO:0000259" key="5">
    <source>
        <dbReference type="Pfam" id="PF03015"/>
    </source>
</evidence>
<evidence type="ECO:0000256" key="2">
    <source>
        <dbReference type="ARBA" id="ARBA00022516"/>
    </source>
</evidence>
<keyword evidence="2 4" id="KW-0444">Lipid biosynthesis</keyword>
<comment type="catalytic activity">
    <reaction evidence="4">
        <text>a long-chain fatty acyl-CoA + 2 NADPH + 2 H(+) = a long-chain primary fatty alcohol + 2 NADP(+) + CoA</text>
        <dbReference type="Rhea" id="RHEA:52716"/>
        <dbReference type="ChEBI" id="CHEBI:15378"/>
        <dbReference type="ChEBI" id="CHEBI:57287"/>
        <dbReference type="ChEBI" id="CHEBI:57783"/>
        <dbReference type="ChEBI" id="CHEBI:58349"/>
        <dbReference type="ChEBI" id="CHEBI:77396"/>
        <dbReference type="ChEBI" id="CHEBI:83139"/>
        <dbReference type="EC" id="1.2.1.84"/>
    </reaction>
</comment>
<name>A0AAP0RRY4_LIQFO</name>
<gene>
    <name evidence="7" type="ORF">L1049_011737</name>
</gene>
<keyword evidence="4" id="KW-0521">NADP</keyword>
<accession>A0AAP0RRY4</accession>
<reference evidence="7 8" key="1">
    <citation type="journal article" date="2024" name="Plant J.">
        <title>Genome sequences and population genomics reveal climatic adaptation and genomic divergence between two closely related sweetgum species.</title>
        <authorList>
            <person name="Xu W.Q."/>
            <person name="Ren C.Q."/>
            <person name="Zhang X.Y."/>
            <person name="Comes H.P."/>
            <person name="Liu X.H."/>
            <person name="Li Y.G."/>
            <person name="Kettle C.J."/>
            <person name="Jalonen R."/>
            <person name="Gaisberger H."/>
            <person name="Ma Y.Z."/>
            <person name="Qiu Y.X."/>
        </authorList>
    </citation>
    <scope>NUCLEOTIDE SEQUENCE [LARGE SCALE GENOMIC DNA]</scope>
    <source>
        <strain evidence="7">Hangzhou</strain>
    </source>
</reference>